<accession>A0AAV3GXF0</accession>
<protein>
    <submittedName>
        <fullName evidence="1">Uncharacterized protein</fullName>
    </submittedName>
</protein>
<organism evidence="1 2">
    <name type="scientific">Enterococcus faecium R496</name>
    <dbReference type="NCBI Taxonomy" id="1134836"/>
    <lineage>
        <taxon>Bacteria</taxon>
        <taxon>Bacillati</taxon>
        <taxon>Bacillota</taxon>
        <taxon>Bacilli</taxon>
        <taxon>Lactobacillales</taxon>
        <taxon>Enterococcaceae</taxon>
        <taxon>Enterococcus</taxon>
    </lineage>
</organism>
<comment type="caution">
    <text evidence="1">The sequence shown here is derived from an EMBL/GenBank/DDBJ whole genome shotgun (WGS) entry which is preliminary data.</text>
</comment>
<evidence type="ECO:0000313" key="2">
    <source>
        <dbReference type="Proteomes" id="UP000006402"/>
    </source>
</evidence>
<sequence length="45" mass="4951">MSVNKKIIIVRPDELLDSKRINIIFRTGSRFLASGFLGSLANSGD</sequence>
<dbReference type="Proteomes" id="UP000006402">
    <property type="component" value="Unassembled WGS sequence"/>
</dbReference>
<name>A0AAV3GXF0_ENTFC</name>
<proteinExistence type="predicted"/>
<reference evidence="1 2" key="1">
    <citation type="submission" date="2012-04" db="EMBL/GenBank/DDBJ databases">
        <authorList>
            <person name="Weinstock G."/>
            <person name="Sodergren E."/>
            <person name="Lobos E.A."/>
            <person name="Fulton L."/>
            <person name="Fulton R."/>
            <person name="Courtney L."/>
            <person name="Fronick C."/>
            <person name="O'Laughlin M."/>
            <person name="Godfrey J."/>
            <person name="Wilson R.M."/>
            <person name="Miner T."/>
            <person name="Farmer C."/>
            <person name="Delehaunty K."/>
            <person name="Cordes M."/>
            <person name="Minx P."/>
            <person name="Tomlinson C."/>
            <person name="Chen J."/>
            <person name="Wollam A."/>
            <person name="Pepin K.H."/>
            <person name="Bhonagiri V."/>
            <person name="Zhang X."/>
            <person name="Suruliraj S."/>
            <person name="Warren W."/>
            <person name="Mitreva M."/>
            <person name="Mardis E.R."/>
            <person name="Wilson R.K."/>
        </authorList>
    </citation>
    <scope>NUCLEOTIDE SEQUENCE [LARGE SCALE GENOMIC DNA]</scope>
    <source>
        <strain evidence="1 2">R496</strain>
    </source>
</reference>
<dbReference type="EMBL" id="AMAH01000076">
    <property type="protein sequence ID" value="EJX53915.1"/>
    <property type="molecule type" value="Genomic_DNA"/>
</dbReference>
<evidence type="ECO:0000313" key="1">
    <source>
        <dbReference type="EMBL" id="EJX53915.1"/>
    </source>
</evidence>
<dbReference type="AlphaFoldDB" id="A0AAV3GXF0"/>
<gene>
    <name evidence="1" type="ORF">HMPREF1378_01024</name>
</gene>